<feature type="domain" description="MADF" evidence="1">
    <location>
        <begin position="21"/>
        <end position="119"/>
    </location>
</feature>
<dbReference type="Proteomes" id="UP001566132">
    <property type="component" value="Unassembled WGS sequence"/>
</dbReference>
<comment type="caution">
    <text evidence="2">The sequence shown here is derived from an EMBL/GenBank/DDBJ whole genome shotgun (WGS) entry which is preliminary data.</text>
</comment>
<organism evidence="2 3">
    <name type="scientific">Hypothenemus hampei</name>
    <name type="common">Coffee berry borer</name>
    <dbReference type="NCBI Taxonomy" id="57062"/>
    <lineage>
        <taxon>Eukaryota</taxon>
        <taxon>Metazoa</taxon>
        <taxon>Ecdysozoa</taxon>
        <taxon>Arthropoda</taxon>
        <taxon>Hexapoda</taxon>
        <taxon>Insecta</taxon>
        <taxon>Pterygota</taxon>
        <taxon>Neoptera</taxon>
        <taxon>Endopterygota</taxon>
        <taxon>Coleoptera</taxon>
        <taxon>Polyphaga</taxon>
        <taxon>Cucujiformia</taxon>
        <taxon>Curculionidae</taxon>
        <taxon>Scolytinae</taxon>
        <taxon>Hypothenemus</taxon>
    </lineage>
</organism>
<dbReference type="Pfam" id="PF10545">
    <property type="entry name" value="MADF_DNA_bdg"/>
    <property type="match status" value="1"/>
</dbReference>
<dbReference type="PANTHER" id="PTHR21505:SF12">
    <property type="entry name" value="MADF DOMAIN-CONTAINING PROTEIN-RELATED"/>
    <property type="match status" value="1"/>
</dbReference>
<keyword evidence="3" id="KW-1185">Reference proteome</keyword>
<gene>
    <name evidence="2" type="ORF">ABEB36_006148</name>
</gene>
<name>A0ABD1F0M6_HYPHA</name>
<dbReference type="SMART" id="SM00595">
    <property type="entry name" value="MADF"/>
    <property type="match status" value="1"/>
</dbReference>
<dbReference type="AlphaFoldDB" id="A0ABD1F0M6"/>
<dbReference type="PANTHER" id="PTHR21505">
    <property type="entry name" value="MADF DOMAIN-CONTAINING PROTEIN-RELATED"/>
    <property type="match status" value="1"/>
</dbReference>
<reference evidence="2 3" key="1">
    <citation type="submission" date="2024-05" db="EMBL/GenBank/DDBJ databases">
        <title>Genetic variation in Jamaican populations of the coffee berry borer (Hypothenemus hampei).</title>
        <authorList>
            <person name="Errbii M."/>
            <person name="Myrie A."/>
        </authorList>
    </citation>
    <scope>NUCLEOTIDE SEQUENCE [LARGE SCALE GENOMIC DNA]</scope>
    <source>
        <strain evidence="2">JA-Hopewell-2020-01-JO</strain>
        <tissue evidence="2">Whole body</tissue>
    </source>
</reference>
<protein>
    <recommendedName>
        <fullName evidence="1">MADF domain-containing protein</fullName>
    </recommendedName>
</protein>
<dbReference type="PROSITE" id="PS51029">
    <property type="entry name" value="MADF"/>
    <property type="match status" value="1"/>
</dbReference>
<dbReference type="InterPro" id="IPR006578">
    <property type="entry name" value="MADF-dom"/>
</dbReference>
<proteinExistence type="predicted"/>
<evidence type="ECO:0000313" key="3">
    <source>
        <dbReference type="Proteomes" id="UP001566132"/>
    </source>
</evidence>
<accession>A0ABD1F0M6</accession>
<sequence length="160" mass="18668">MSNISKANNTKPRWSEVQVAALIDAYKGETCLYATDSINYHNKHLRGEAIDRICQAVKRLRPTTDSKECYAKFHNLRTEFNIEHTKLKASQKSGVGTDDIYKPTKWYYNSLLFLANYLQPRKSRNSLISKRQKTDSHEVCMTMGFRSNKLLCFRHNYSHQ</sequence>
<dbReference type="EMBL" id="JBDJPC010000004">
    <property type="protein sequence ID" value="KAL1506865.1"/>
    <property type="molecule type" value="Genomic_DNA"/>
</dbReference>
<evidence type="ECO:0000259" key="1">
    <source>
        <dbReference type="PROSITE" id="PS51029"/>
    </source>
</evidence>
<evidence type="ECO:0000313" key="2">
    <source>
        <dbReference type="EMBL" id="KAL1506865.1"/>
    </source>
</evidence>